<dbReference type="InterPro" id="IPR054722">
    <property type="entry name" value="PolX-like_BBD"/>
</dbReference>
<protein>
    <recommendedName>
        <fullName evidence="7">GAG-pre-integrase domain-containing protein</fullName>
    </recommendedName>
</protein>
<dbReference type="SUPFAM" id="SSF53098">
    <property type="entry name" value="Ribonuclease H-like"/>
    <property type="match status" value="1"/>
</dbReference>
<keyword evidence="6" id="KW-1185">Reference proteome</keyword>
<name>A0A834XBK3_9FABA</name>
<dbReference type="EMBL" id="JAAIUW010000002">
    <property type="protein sequence ID" value="KAF7842363.1"/>
    <property type="molecule type" value="Genomic_DNA"/>
</dbReference>
<sequence>MEKITKESKTDESAYHLHSSDHPGMPLVNTILDGKNYWAWSISVMTALEAKNKTGFVDGTIEPPQDPAEYKKWKMADSMIKSWMVNCISKEIADLFVFCTSSKSLWDILAERYGVSNAPQMYHLHRYANSVTQGNESVTTYFNKINRCWDEIGRLSPLPICTCSKCSCNVSKKIADLDNSLKLMQFLLGLTPSYDVIRTQILNLTPLPSINKAYAMVVSDESQRQINLTYSANSEGSSAMMAKVFQGKNDGTNFKKRDLSKKDKYCDHCKVNGHTRETCFKIHGYPEWFKEMREKRGTGQKKQTANLVNETSGDTPIVHGDNEQNLKGDLTNMVAYLMKEVQKLNKGKTRKDEQVNFIHDFAGNISLNPKQLDDLWIIDTGATSHMCSNKSLIRDLKPLMQPRLVHLPDKSKKIIHNIGTVIINSELVLKNVLFVPSFKYNLLSVNKLAKDSNISFSFDSYSCVLQDQTSKKILAKGISMRNLYYLTTQSEPTLAKDNPHNIFDRTRHRHDFVHETNKVGMHDIAVKCSDDSVLNKVDMHDMIAKCNVNPVLNKNSIDLWHFRLGHASGNVLNHINQISLTDSTQSLCTTCHNAKQTRIPFKTSDSRSENRMELLHIDLWGPYKCPALNSAHYFLTIVDDCTRATWTLLLQNKTQVCKTPESFLELSQKQYNAIVKIIRTDNGTETIAHPTLRVPIEDDDTCSTDNIERFDGSPDNTTVQEIDLLDVPPMVAQQDTFPQQQNQKQELAPNKERHLLG</sequence>
<evidence type="ECO:0000259" key="3">
    <source>
        <dbReference type="Pfam" id="PF14244"/>
    </source>
</evidence>
<dbReference type="InterPro" id="IPR036397">
    <property type="entry name" value="RNaseH_sf"/>
</dbReference>
<feature type="domain" description="GAG-pre-integrase" evidence="2">
    <location>
        <begin position="548"/>
        <end position="596"/>
    </location>
</feature>
<evidence type="ECO:0008006" key="7">
    <source>
        <dbReference type="Google" id="ProtNLM"/>
    </source>
</evidence>
<evidence type="ECO:0000313" key="5">
    <source>
        <dbReference type="EMBL" id="KAF7842363.1"/>
    </source>
</evidence>
<dbReference type="InterPro" id="IPR029472">
    <property type="entry name" value="Copia-like_N"/>
</dbReference>
<feature type="domain" description="Retrovirus-related Pol polyprotein from transposon TNT 1-94-like beta-barrel" evidence="4">
    <location>
        <begin position="376"/>
        <end position="450"/>
    </location>
</feature>
<dbReference type="InterPro" id="IPR012337">
    <property type="entry name" value="RNaseH-like_sf"/>
</dbReference>
<organism evidence="5 6">
    <name type="scientific">Senna tora</name>
    <dbReference type="NCBI Taxonomy" id="362788"/>
    <lineage>
        <taxon>Eukaryota</taxon>
        <taxon>Viridiplantae</taxon>
        <taxon>Streptophyta</taxon>
        <taxon>Embryophyta</taxon>
        <taxon>Tracheophyta</taxon>
        <taxon>Spermatophyta</taxon>
        <taxon>Magnoliopsida</taxon>
        <taxon>eudicotyledons</taxon>
        <taxon>Gunneridae</taxon>
        <taxon>Pentapetalae</taxon>
        <taxon>rosids</taxon>
        <taxon>fabids</taxon>
        <taxon>Fabales</taxon>
        <taxon>Fabaceae</taxon>
        <taxon>Caesalpinioideae</taxon>
        <taxon>Cassia clade</taxon>
        <taxon>Senna</taxon>
    </lineage>
</organism>
<evidence type="ECO:0000259" key="2">
    <source>
        <dbReference type="Pfam" id="PF13976"/>
    </source>
</evidence>
<proteinExistence type="predicted"/>
<dbReference type="PANTHER" id="PTHR37610:SF40">
    <property type="entry name" value="OS01G0909600 PROTEIN"/>
    <property type="match status" value="1"/>
</dbReference>
<dbReference type="Proteomes" id="UP000634136">
    <property type="component" value="Unassembled WGS sequence"/>
</dbReference>
<dbReference type="PANTHER" id="PTHR37610">
    <property type="entry name" value="CCHC-TYPE DOMAIN-CONTAINING PROTEIN"/>
    <property type="match status" value="1"/>
</dbReference>
<dbReference type="Pfam" id="PF22936">
    <property type="entry name" value="Pol_BBD"/>
    <property type="match status" value="1"/>
</dbReference>
<dbReference type="AlphaFoldDB" id="A0A834XBK3"/>
<feature type="region of interest" description="Disordered" evidence="1">
    <location>
        <begin position="736"/>
        <end position="757"/>
    </location>
</feature>
<evidence type="ECO:0000313" key="6">
    <source>
        <dbReference type="Proteomes" id="UP000634136"/>
    </source>
</evidence>
<accession>A0A834XBK3</accession>
<dbReference type="Pfam" id="PF13976">
    <property type="entry name" value="gag_pre-integrs"/>
    <property type="match status" value="1"/>
</dbReference>
<dbReference type="Gene3D" id="3.30.420.10">
    <property type="entry name" value="Ribonuclease H-like superfamily/Ribonuclease H"/>
    <property type="match status" value="1"/>
</dbReference>
<dbReference type="Pfam" id="PF14244">
    <property type="entry name" value="Retrotran_gag_3"/>
    <property type="match status" value="1"/>
</dbReference>
<dbReference type="InterPro" id="IPR025724">
    <property type="entry name" value="GAG-pre-integrase_dom"/>
</dbReference>
<comment type="caution">
    <text evidence="5">The sequence shown here is derived from an EMBL/GenBank/DDBJ whole genome shotgun (WGS) entry which is preliminary data.</text>
</comment>
<dbReference type="GO" id="GO:0003676">
    <property type="term" value="F:nucleic acid binding"/>
    <property type="evidence" value="ECO:0007669"/>
    <property type="project" value="InterPro"/>
</dbReference>
<gene>
    <name evidence="5" type="ORF">G2W53_004661</name>
</gene>
<reference evidence="5" key="1">
    <citation type="submission" date="2020-09" db="EMBL/GenBank/DDBJ databases">
        <title>Genome-Enabled Discovery of Anthraquinone Biosynthesis in Senna tora.</title>
        <authorList>
            <person name="Kang S.-H."/>
            <person name="Pandey R.P."/>
            <person name="Lee C.-M."/>
            <person name="Sim J.-S."/>
            <person name="Jeong J.-T."/>
            <person name="Choi B.-S."/>
            <person name="Jung M."/>
            <person name="Ginzburg D."/>
            <person name="Zhao K."/>
            <person name="Won S.Y."/>
            <person name="Oh T.-J."/>
            <person name="Yu Y."/>
            <person name="Kim N.-H."/>
            <person name="Lee O.R."/>
            <person name="Lee T.-H."/>
            <person name="Bashyal P."/>
            <person name="Kim T.-S."/>
            <person name="Lee W.-H."/>
            <person name="Kawkins C."/>
            <person name="Kim C.-K."/>
            <person name="Kim J.S."/>
            <person name="Ahn B.O."/>
            <person name="Rhee S.Y."/>
            <person name="Sohng J.K."/>
        </authorList>
    </citation>
    <scope>NUCLEOTIDE SEQUENCE</scope>
    <source>
        <tissue evidence="5">Leaf</tissue>
    </source>
</reference>
<feature type="compositionally biased region" description="Polar residues" evidence="1">
    <location>
        <begin position="736"/>
        <end position="745"/>
    </location>
</feature>
<evidence type="ECO:0000256" key="1">
    <source>
        <dbReference type="SAM" id="MobiDB-lite"/>
    </source>
</evidence>
<evidence type="ECO:0000259" key="4">
    <source>
        <dbReference type="Pfam" id="PF22936"/>
    </source>
</evidence>
<feature type="domain" description="Retrotransposon Copia-like N-terminal" evidence="3">
    <location>
        <begin position="18"/>
        <end position="64"/>
    </location>
</feature>
<dbReference type="OrthoDB" id="1111814at2759"/>